<keyword evidence="2 3" id="KW-0808">Transferase</keyword>
<sequence length="285" mass="31158">MASRSSPHIAPIGPVPFKDTEQVTDDLPEVSSYVLGVPLPLSALPSSLLAGQAEMKQLYYQGFWLPEALAAGAVPLQQRFEPRPDDVIVASLPKCGTTWVNALAFAVMARRTYNPLTAADHPLLRLSPHECVPFLEGLFSPGHEARLDALPVRRGDLPATLDSVCNGDSWYGPFWEHVLGYWRASRGDSAVLFLRYEELLRDPARELRKLARFVGQPFSRAEEDAGVVLGIVQLCSLQSLRGLEDSRSAGGGVVDPRLNHMTPEMARRVDGIVADRFAASGLAFD</sequence>
<dbReference type="GO" id="GO:0008146">
    <property type="term" value="F:sulfotransferase activity"/>
    <property type="evidence" value="ECO:0000318"/>
    <property type="project" value="GO_Central"/>
</dbReference>
<accession>A0A0Q3E968</accession>
<dbReference type="EC" id="2.8.2.-" evidence="3"/>
<dbReference type="AlphaFoldDB" id="A0A0Q3E968"/>
<dbReference type="Gramene" id="KQJ84430">
    <property type="protein sequence ID" value="KQJ84430"/>
    <property type="gene ID" value="BRADI_5g20820v3"/>
</dbReference>
<dbReference type="OrthoDB" id="205623at2759"/>
<evidence type="ECO:0000256" key="2">
    <source>
        <dbReference type="ARBA" id="ARBA00022679"/>
    </source>
</evidence>
<dbReference type="InterPro" id="IPR027417">
    <property type="entry name" value="P-loop_NTPase"/>
</dbReference>
<dbReference type="GO" id="GO:0005737">
    <property type="term" value="C:cytoplasm"/>
    <property type="evidence" value="ECO:0000318"/>
    <property type="project" value="GO_Central"/>
</dbReference>
<evidence type="ECO:0000313" key="7">
    <source>
        <dbReference type="Proteomes" id="UP000008810"/>
    </source>
</evidence>
<dbReference type="PANTHER" id="PTHR11783">
    <property type="entry name" value="SULFOTRANSFERASE SULT"/>
    <property type="match status" value="1"/>
</dbReference>
<evidence type="ECO:0000256" key="3">
    <source>
        <dbReference type="RuleBase" id="RU361155"/>
    </source>
</evidence>
<protein>
    <recommendedName>
        <fullName evidence="3">Sulfotransferase</fullName>
        <ecNumber evidence="3">2.8.2.-</ecNumber>
    </recommendedName>
</protein>
<dbReference type="SUPFAM" id="SSF52540">
    <property type="entry name" value="P-loop containing nucleoside triphosphate hydrolases"/>
    <property type="match status" value="1"/>
</dbReference>
<feature type="domain" description="Sulfotransferase" evidence="4">
    <location>
        <begin position="84"/>
        <end position="138"/>
    </location>
</feature>
<dbReference type="EnsemblPlants" id="KQJ84430">
    <property type="protein sequence ID" value="KQJ84430"/>
    <property type="gene ID" value="BRADI_5g20820v3"/>
</dbReference>
<proteinExistence type="inferred from homology"/>
<evidence type="ECO:0000313" key="5">
    <source>
        <dbReference type="EMBL" id="KQJ84430.1"/>
    </source>
</evidence>
<reference evidence="5 6" key="1">
    <citation type="journal article" date="2010" name="Nature">
        <title>Genome sequencing and analysis of the model grass Brachypodium distachyon.</title>
        <authorList>
            <consortium name="International Brachypodium Initiative"/>
        </authorList>
    </citation>
    <scope>NUCLEOTIDE SEQUENCE [LARGE SCALE GENOMIC DNA]</scope>
    <source>
        <strain evidence="5 6">Bd21</strain>
    </source>
</reference>
<dbReference type="InterPro" id="IPR000863">
    <property type="entry name" value="Sulfotransferase_dom"/>
</dbReference>
<dbReference type="InParanoid" id="A0A0Q3E968"/>
<evidence type="ECO:0000313" key="6">
    <source>
        <dbReference type="EnsemblPlants" id="KQJ84430"/>
    </source>
</evidence>
<keyword evidence="7" id="KW-1185">Reference proteome</keyword>
<dbReference type="GO" id="GO:0051923">
    <property type="term" value="P:sulfation"/>
    <property type="evidence" value="ECO:0000318"/>
    <property type="project" value="GO_Central"/>
</dbReference>
<reference evidence="5" key="2">
    <citation type="submission" date="2017-06" db="EMBL/GenBank/DDBJ databases">
        <title>WGS assembly of Brachypodium distachyon.</title>
        <authorList>
            <consortium name="The International Brachypodium Initiative"/>
            <person name="Lucas S."/>
            <person name="Harmon-Smith M."/>
            <person name="Lail K."/>
            <person name="Tice H."/>
            <person name="Grimwood J."/>
            <person name="Bruce D."/>
            <person name="Barry K."/>
            <person name="Shu S."/>
            <person name="Lindquist E."/>
            <person name="Wang M."/>
            <person name="Pitluck S."/>
            <person name="Vogel J.P."/>
            <person name="Garvin D.F."/>
            <person name="Mockler T.C."/>
            <person name="Schmutz J."/>
            <person name="Rokhsar D."/>
            <person name="Bevan M.W."/>
        </authorList>
    </citation>
    <scope>NUCLEOTIDE SEQUENCE</scope>
    <source>
        <strain evidence="5">Bd21</strain>
    </source>
</reference>
<name>A0A0Q3E968_BRADI</name>
<comment type="similarity">
    <text evidence="1 3">Belongs to the sulfotransferase 1 family.</text>
</comment>
<dbReference type="Pfam" id="PF00685">
    <property type="entry name" value="Sulfotransfer_1"/>
    <property type="match status" value="2"/>
</dbReference>
<dbReference type="SMR" id="A0A0Q3E968"/>
<dbReference type="Gene3D" id="3.40.50.300">
    <property type="entry name" value="P-loop containing nucleotide triphosphate hydrolases"/>
    <property type="match status" value="2"/>
</dbReference>
<feature type="domain" description="Sulfotransferase" evidence="4">
    <location>
        <begin position="157"/>
        <end position="278"/>
    </location>
</feature>
<evidence type="ECO:0000256" key="1">
    <source>
        <dbReference type="ARBA" id="ARBA00005771"/>
    </source>
</evidence>
<dbReference type="ExpressionAtlas" id="A0A0Q3E968">
    <property type="expression patterns" value="baseline"/>
</dbReference>
<evidence type="ECO:0000259" key="4">
    <source>
        <dbReference type="Pfam" id="PF00685"/>
    </source>
</evidence>
<reference evidence="6" key="3">
    <citation type="submission" date="2018-08" db="UniProtKB">
        <authorList>
            <consortium name="EnsemblPlants"/>
        </authorList>
    </citation>
    <scope>IDENTIFICATION</scope>
    <source>
        <strain evidence="6">cv. Bd21</strain>
    </source>
</reference>
<gene>
    <name evidence="5" type="ORF">BRADI_5g20820v3</name>
</gene>
<dbReference type="Proteomes" id="UP000008810">
    <property type="component" value="Chromosome 5"/>
</dbReference>
<dbReference type="EMBL" id="CM000884">
    <property type="protein sequence ID" value="KQJ84430.1"/>
    <property type="molecule type" value="Genomic_DNA"/>
</dbReference>
<organism evidence="5">
    <name type="scientific">Brachypodium distachyon</name>
    <name type="common">Purple false brome</name>
    <name type="synonym">Trachynia distachya</name>
    <dbReference type="NCBI Taxonomy" id="15368"/>
    <lineage>
        <taxon>Eukaryota</taxon>
        <taxon>Viridiplantae</taxon>
        <taxon>Streptophyta</taxon>
        <taxon>Embryophyta</taxon>
        <taxon>Tracheophyta</taxon>
        <taxon>Spermatophyta</taxon>
        <taxon>Magnoliopsida</taxon>
        <taxon>Liliopsida</taxon>
        <taxon>Poales</taxon>
        <taxon>Poaceae</taxon>
        <taxon>BOP clade</taxon>
        <taxon>Pooideae</taxon>
        <taxon>Stipodae</taxon>
        <taxon>Brachypodieae</taxon>
        <taxon>Brachypodium</taxon>
    </lineage>
</organism>